<feature type="compositionally biased region" description="Basic and acidic residues" evidence="1">
    <location>
        <begin position="357"/>
        <end position="383"/>
    </location>
</feature>
<dbReference type="EMBL" id="MCFA01000007">
    <property type="protein sequence ID" value="ORY18285.1"/>
    <property type="molecule type" value="Genomic_DNA"/>
</dbReference>
<sequence>MLDTTIFCLDSPNNGATGPGRQAPRQQPPGNNGTSDKEHRSHRPSYRSGLLGLHFDSSFDSSTYMIDNDWVYTQAQRGYNSALLNYCNLTDRDFYLKVAPSTAHKTQHSASSLLSKIRPIFSLSFDSHRRVPSQLHPDLSDGYLKEKILNGYYAFKALKSGSRRVQEAVLIANRTLNHRCDSSISSVEGRLNTRSCLEIRIPCLRGGRLYRHDSVFSDVERSDSDEDMPDYPFSENTFSDRQNPSISDEANPETASEAFTRVQQRRNLDVDTSKGSSRRTISSSRKRARSSHLEHETDADLCERPWKWQRVAAHHPREAFCPEHATLNPDRNPDISTNTPDLDTSNKTRRTKRRVKREYEFWPGEETREARERNGDISKHNCDDQDESETDSDQEEDFVWLENSMSYDYENQRCVYGHWDRVREKGKKVWKWVPRQ</sequence>
<organism evidence="2 3">
    <name type="scientific">Clohesyomyces aquaticus</name>
    <dbReference type="NCBI Taxonomy" id="1231657"/>
    <lineage>
        <taxon>Eukaryota</taxon>
        <taxon>Fungi</taxon>
        <taxon>Dikarya</taxon>
        <taxon>Ascomycota</taxon>
        <taxon>Pezizomycotina</taxon>
        <taxon>Dothideomycetes</taxon>
        <taxon>Pleosporomycetidae</taxon>
        <taxon>Pleosporales</taxon>
        <taxon>Lindgomycetaceae</taxon>
        <taxon>Clohesyomyces</taxon>
    </lineage>
</organism>
<feature type="compositionally biased region" description="Basic residues" evidence="1">
    <location>
        <begin position="347"/>
        <end position="356"/>
    </location>
</feature>
<feature type="region of interest" description="Disordered" evidence="1">
    <location>
        <begin position="323"/>
        <end position="396"/>
    </location>
</feature>
<gene>
    <name evidence="2" type="ORF">BCR34DRAFT_596229</name>
</gene>
<evidence type="ECO:0000313" key="3">
    <source>
        <dbReference type="Proteomes" id="UP000193144"/>
    </source>
</evidence>
<dbReference type="Proteomes" id="UP000193144">
    <property type="component" value="Unassembled WGS sequence"/>
</dbReference>
<keyword evidence="3" id="KW-1185">Reference proteome</keyword>
<comment type="caution">
    <text evidence="2">The sequence shown here is derived from an EMBL/GenBank/DDBJ whole genome shotgun (WGS) entry which is preliminary data.</text>
</comment>
<evidence type="ECO:0000313" key="2">
    <source>
        <dbReference type="EMBL" id="ORY18285.1"/>
    </source>
</evidence>
<protein>
    <submittedName>
        <fullName evidence="2">Uncharacterized protein</fullName>
    </submittedName>
</protein>
<reference evidence="2 3" key="1">
    <citation type="submission" date="2016-07" db="EMBL/GenBank/DDBJ databases">
        <title>Pervasive Adenine N6-methylation of Active Genes in Fungi.</title>
        <authorList>
            <consortium name="DOE Joint Genome Institute"/>
            <person name="Mondo S.J."/>
            <person name="Dannebaum R.O."/>
            <person name="Kuo R.C."/>
            <person name="Labutti K."/>
            <person name="Haridas S."/>
            <person name="Kuo A."/>
            <person name="Salamov A."/>
            <person name="Ahrendt S.R."/>
            <person name="Lipzen A."/>
            <person name="Sullivan W."/>
            <person name="Andreopoulos W.B."/>
            <person name="Clum A."/>
            <person name="Lindquist E."/>
            <person name="Daum C."/>
            <person name="Ramamoorthy G.K."/>
            <person name="Gryganskyi A."/>
            <person name="Culley D."/>
            <person name="Magnuson J.K."/>
            <person name="James T.Y."/>
            <person name="O'Malley M.A."/>
            <person name="Stajich J.E."/>
            <person name="Spatafora J.W."/>
            <person name="Visel A."/>
            <person name="Grigoriev I.V."/>
        </authorList>
    </citation>
    <scope>NUCLEOTIDE SEQUENCE [LARGE SCALE GENOMIC DNA]</scope>
    <source>
        <strain evidence="2 3">CBS 115471</strain>
    </source>
</reference>
<proteinExistence type="predicted"/>
<accession>A0A1Y2A8B8</accession>
<feature type="compositionally biased region" description="Low complexity" evidence="1">
    <location>
        <begin position="19"/>
        <end position="33"/>
    </location>
</feature>
<feature type="region of interest" description="Disordered" evidence="1">
    <location>
        <begin position="9"/>
        <end position="48"/>
    </location>
</feature>
<name>A0A1Y2A8B8_9PLEO</name>
<feature type="compositionally biased region" description="Polar residues" evidence="1">
    <location>
        <begin position="334"/>
        <end position="345"/>
    </location>
</feature>
<feature type="region of interest" description="Disordered" evidence="1">
    <location>
        <begin position="218"/>
        <end position="298"/>
    </location>
</feature>
<feature type="compositionally biased region" description="Low complexity" evidence="1">
    <location>
        <begin position="273"/>
        <end position="283"/>
    </location>
</feature>
<evidence type="ECO:0000256" key="1">
    <source>
        <dbReference type="SAM" id="MobiDB-lite"/>
    </source>
</evidence>
<feature type="compositionally biased region" description="Polar residues" evidence="1">
    <location>
        <begin position="234"/>
        <end position="248"/>
    </location>
</feature>
<feature type="compositionally biased region" description="Acidic residues" evidence="1">
    <location>
        <begin position="384"/>
        <end position="396"/>
    </location>
</feature>
<dbReference type="AlphaFoldDB" id="A0A1Y2A8B8"/>